<dbReference type="NCBIfam" id="TIGR02378">
    <property type="entry name" value="nirD_assim_sml"/>
    <property type="match status" value="1"/>
</dbReference>
<comment type="subunit">
    <text evidence="17">Homodimer which associates with NirD.</text>
</comment>
<keyword evidence="10" id="KW-0479">Metal-binding</keyword>
<dbReference type="EC" id="1.7.1.4" evidence="24"/>
<comment type="cofactor">
    <cofactor evidence="2">
        <name>[4Fe-4S] cluster</name>
        <dbReference type="ChEBI" id="CHEBI:49883"/>
    </cofactor>
</comment>
<dbReference type="PRINTS" id="PR00368">
    <property type="entry name" value="FADPNR"/>
</dbReference>
<evidence type="ECO:0000313" key="24">
    <source>
        <dbReference type="EMBL" id="QNT77761.1"/>
    </source>
</evidence>
<evidence type="ECO:0000256" key="4">
    <source>
        <dbReference type="ARBA" id="ARBA00005096"/>
    </source>
</evidence>
<dbReference type="PANTHER" id="PTHR43809">
    <property type="entry name" value="NITRITE REDUCTASE (NADH) LARGE SUBUNIT"/>
    <property type="match status" value="1"/>
</dbReference>
<dbReference type="SUPFAM" id="SSF50022">
    <property type="entry name" value="ISP domain"/>
    <property type="match status" value="1"/>
</dbReference>
<evidence type="ECO:0000259" key="19">
    <source>
        <dbReference type="Pfam" id="PF03460"/>
    </source>
</evidence>
<evidence type="ECO:0000259" key="18">
    <source>
        <dbReference type="Pfam" id="PF01077"/>
    </source>
</evidence>
<dbReference type="Gene3D" id="3.30.390.30">
    <property type="match status" value="1"/>
</dbReference>
<evidence type="ECO:0000256" key="2">
    <source>
        <dbReference type="ARBA" id="ARBA00001966"/>
    </source>
</evidence>
<keyword evidence="6" id="KW-0004">4Fe-4S</keyword>
<feature type="domain" description="FAD/NAD(P)-binding" evidence="21">
    <location>
        <begin position="12"/>
        <end position="290"/>
    </location>
</feature>
<evidence type="ECO:0000256" key="5">
    <source>
        <dbReference type="ARBA" id="ARBA00010429"/>
    </source>
</evidence>
<comment type="cofactor">
    <cofactor evidence="1">
        <name>siroheme</name>
        <dbReference type="ChEBI" id="CHEBI:60052"/>
    </cofactor>
</comment>
<dbReference type="Pfam" id="PF13806">
    <property type="entry name" value="Rieske_2"/>
    <property type="match status" value="1"/>
</dbReference>
<dbReference type="PROSITE" id="PS51300">
    <property type="entry name" value="NIRD"/>
    <property type="match status" value="1"/>
</dbReference>
<dbReference type="InterPro" id="IPR007419">
    <property type="entry name" value="BFD-like_2Fe2S-bd_dom"/>
</dbReference>
<dbReference type="Gene3D" id="3.30.413.10">
    <property type="entry name" value="Sulfite Reductase Hemoprotein, domain 1"/>
    <property type="match status" value="1"/>
</dbReference>
<dbReference type="GO" id="GO:0042128">
    <property type="term" value="P:nitrate assimilation"/>
    <property type="evidence" value="ECO:0007669"/>
    <property type="project" value="UniProtKB-UniPathway"/>
</dbReference>
<dbReference type="GO" id="GO:0015980">
    <property type="term" value="P:energy derivation by oxidation of organic compounds"/>
    <property type="evidence" value="ECO:0007669"/>
    <property type="project" value="UniProtKB-ARBA"/>
</dbReference>
<evidence type="ECO:0000256" key="14">
    <source>
        <dbReference type="ARBA" id="ARBA00023014"/>
    </source>
</evidence>
<evidence type="ECO:0000256" key="3">
    <source>
        <dbReference type="ARBA" id="ARBA00001974"/>
    </source>
</evidence>
<dbReference type="Pfam" id="PF07992">
    <property type="entry name" value="Pyr_redox_2"/>
    <property type="match status" value="1"/>
</dbReference>
<dbReference type="FunFam" id="3.30.413.10:FF:000007">
    <property type="entry name" value="Nitrite reductase [NAD(P)H] large subunit"/>
    <property type="match status" value="1"/>
</dbReference>
<dbReference type="InterPro" id="IPR005117">
    <property type="entry name" value="NiRdtase/SiRdtase_haem-b_fer"/>
</dbReference>
<comment type="similarity">
    <text evidence="5">Belongs to the nitrite and sulfite reductase 4Fe-4S domain family.</text>
</comment>
<dbReference type="InterPro" id="IPR041575">
    <property type="entry name" value="Rubredoxin_C"/>
</dbReference>
<feature type="domain" description="Rieske-like [2Fe-2S]" evidence="22">
    <location>
        <begin position="858"/>
        <end position="969"/>
    </location>
</feature>
<comment type="cofactor">
    <cofactor evidence="16">
        <name>[2Fe-2S] cluster</name>
        <dbReference type="ChEBI" id="CHEBI:190135"/>
    </cofactor>
</comment>
<dbReference type="GO" id="GO:0050661">
    <property type="term" value="F:NADP binding"/>
    <property type="evidence" value="ECO:0007669"/>
    <property type="project" value="InterPro"/>
</dbReference>
<keyword evidence="13" id="KW-0408">Iron</keyword>
<dbReference type="Gene3D" id="1.10.10.1100">
    <property type="entry name" value="BFD-like [2Fe-2S]-binding domain"/>
    <property type="match status" value="1"/>
</dbReference>
<name>A0A7H1NPQ1_9PROT</name>
<keyword evidence="8" id="KW-0285">Flavoprotein</keyword>
<dbReference type="GO" id="GO:0008942">
    <property type="term" value="F:nitrite reductase [NAD(P)H] activity"/>
    <property type="evidence" value="ECO:0007669"/>
    <property type="project" value="UniProtKB-EC"/>
</dbReference>
<keyword evidence="12 24" id="KW-0560">Oxidoreductase</keyword>
<feature type="domain" description="Nitrite/sulphite reductase 4Fe-4S" evidence="18">
    <location>
        <begin position="635"/>
        <end position="760"/>
    </location>
</feature>
<dbReference type="InterPro" id="IPR016156">
    <property type="entry name" value="FAD/NAD-linked_Rdtase_dimer_sf"/>
</dbReference>
<comment type="pathway">
    <text evidence="4">Nitrogen metabolism; nitrate reduction (assimilation).</text>
</comment>
<keyword evidence="9" id="KW-0001">2Fe-2S</keyword>
<dbReference type="InterPro" id="IPR023753">
    <property type="entry name" value="FAD/NAD-binding_dom"/>
</dbReference>
<keyword evidence="11" id="KW-0274">FAD</keyword>
<dbReference type="InterPro" id="IPR006067">
    <property type="entry name" value="NO2/SO3_Rdtase_4Fe4S_dom"/>
</dbReference>
<keyword evidence="14" id="KW-0411">Iron-sulfur</keyword>
<dbReference type="Gene3D" id="2.102.10.10">
    <property type="entry name" value="Rieske [2Fe-2S] iron-sulphur domain"/>
    <property type="match status" value="1"/>
</dbReference>
<dbReference type="InterPro" id="IPR036922">
    <property type="entry name" value="Rieske_2Fe-2S_sf"/>
</dbReference>
<dbReference type="CDD" id="cd03529">
    <property type="entry name" value="Rieske_NirD"/>
    <property type="match status" value="1"/>
</dbReference>
<dbReference type="GO" id="GO:0020037">
    <property type="term" value="F:heme binding"/>
    <property type="evidence" value="ECO:0007669"/>
    <property type="project" value="InterPro"/>
</dbReference>
<dbReference type="InterPro" id="IPR012748">
    <property type="entry name" value="Rieske-like_NirD"/>
</dbReference>
<evidence type="ECO:0000256" key="1">
    <source>
        <dbReference type="ARBA" id="ARBA00001929"/>
    </source>
</evidence>
<evidence type="ECO:0000259" key="20">
    <source>
        <dbReference type="Pfam" id="PF04324"/>
    </source>
</evidence>
<sequence>MPVHTTSSLPTLIIVGNGMVGHYLVEQLIDRGLNKKYHIHIIGDEPYQAYDRVHLSEYIDNNNAETLTLCAANYHTNHNITLSLKTKVLSIARQGKTIETDKGTLSYDKLILATGSYPFVPPIPGSDGNAGLVYRTLNDLDHIREAANGAARGVVIGGGLLGLEAANSLKTLGLEVHIIEFANQLMPVQLDSVAGEALKKRIEELNIHIHLSHATKDIVPGQDFRYRLNFEDGTNLETDLVLFSAGIRPNDEIARAAGLEIAHPRGIAINDSCLTSDPDIFAIGDCAAWENRILGLIGPGYSMARVIADQLEGKEATFKGGDTSTKLKLLGVDVGSIGDAHGKTPGAKNYQFLDQTHNSYRKLVVSEDGEQVLGAILVGDNSYYDSILQYYLNGIKLPEDASNLILPSNSSAPTLSASALPETATICSCYNVTKGAIIQAIDGGCTDLATLKAQTKASTGCGGCASLLKDVFNSELTARGVEVDKSICEHFKYTRQELYAFILVEKITSFEELIQKHGNGAMGCDICKPAVASILASTWNELITKPDLIPLQETNDTFLANMQKNGTYSIVPRIAGGEITPDRLIALGQIAKKYHLYTKITGGQRIDLFGAQVHELPMIWDELIKAGFETGQAYGKSLRTVKTCVGNTWCRYGVKDSVGFGILLENRYKGLRSPHKIKFGVSGCTRECAEAQGKDIGIIATEKGWNLYVCGNGGMRPRHAELLASDLDDTTLIRYVDRFLMYYIRTADRLQRTSVWRENLEGGLDHIKDVVIHDKLGLAEELERQMQHVIDTYQCEWKATINDPEKVKRFRTFINDPATNPDIQTKPVREQFMPDMSTVIQNDEEGELLVRPKPTTEQWDYLCEVKDLVAYSGVVGLYKGQQVALFYLPHGVPHKTDTPVVYAIANHDPFTHADVIGHGILGDIKDKPVIASPLHKEHFYLENGACVEHPETVIQTWNARINGNKVEIQPL</sequence>
<dbReference type="InterPro" id="IPR052034">
    <property type="entry name" value="NasD-like"/>
</dbReference>
<dbReference type="NCBIfam" id="NF011565">
    <property type="entry name" value="PRK14989.1"/>
    <property type="match status" value="1"/>
</dbReference>
<evidence type="ECO:0000256" key="7">
    <source>
        <dbReference type="ARBA" id="ARBA00022617"/>
    </source>
</evidence>
<dbReference type="GO" id="GO:0051539">
    <property type="term" value="F:4 iron, 4 sulfur cluster binding"/>
    <property type="evidence" value="ECO:0007669"/>
    <property type="project" value="UniProtKB-KW"/>
</dbReference>
<dbReference type="InterPro" id="IPR006066">
    <property type="entry name" value="NO2/SO3_Rdtase_FeS/sirohaem_BS"/>
</dbReference>
<dbReference type="PRINTS" id="PR00397">
    <property type="entry name" value="SIROHAEM"/>
</dbReference>
<feature type="domain" description="Nitrite/Sulfite reductase ferredoxin-like" evidence="19">
    <location>
        <begin position="563"/>
        <end position="625"/>
    </location>
</feature>
<dbReference type="Pfam" id="PF18267">
    <property type="entry name" value="Rubredoxin_C"/>
    <property type="match status" value="1"/>
</dbReference>
<dbReference type="KEGG" id="ebla:JGUZn3_05130"/>
<dbReference type="CDD" id="cd19944">
    <property type="entry name" value="NirB_Fer2_BFD-like_2"/>
    <property type="match status" value="1"/>
</dbReference>
<dbReference type="AlphaFoldDB" id="A0A7H1NPQ1"/>
<feature type="domain" description="BFD-like [2Fe-2S]-binding" evidence="20">
    <location>
        <begin position="426"/>
        <end position="472"/>
    </location>
</feature>
<evidence type="ECO:0000256" key="12">
    <source>
        <dbReference type="ARBA" id="ARBA00023002"/>
    </source>
</evidence>
<dbReference type="GO" id="GO:0050660">
    <property type="term" value="F:flavin adenine dinucleotide binding"/>
    <property type="evidence" value="ECO:0007669"/>
    <property type="project" value="InterPro"/>
</dbReference>
<dbReference type="Proteomes" id="UP000516349">
    <property type="component" value="Chromosome"/>
</dbReference>
<dbReference type="PROSITE" id="PS00365">
    <property type="entry name" value="NIR_SIR"/>
    <property type="match status" value="1"/>
</dbReference>
<evidence type="ECO:0000256" key="6">
    <source>
        <dbReference type="ARBA" id="ARBA00022485"/>
    </source>
</evidence>
<evidence type="ECO:0000256" key="17">
    <source>
        <dbReference type="ARBA" id="ARBA00064211"/>
    </source>
</evidence>
<evidence type="ECO:0000259" key="23">
    <source>
        <dbReference type="Pfam" id="PF18267"/>
    </source>
</evidence>
<keyword evidence="25" id="KW-1185">Reference proteome</keyword>
<reference evidence="24 25" key="1">
    <citation type="submission" date="2020-08" db="EMBL/GenBank/DDBJ databases">
        <title>Complete genome sequence of Entomobacter blattae G55GP.</title>
        <authorList>
            <person name="Poehlein A."/>
            <person name="Guzman J."/>
            <person name="Daniel R."/>
            <person name="Vilcinskas A."/>
        </authorList>
    </citation>
    <scope>NUCLEOTIDE SEQUENCE [LARGE SCALE GENOMIC DNA]</scope>
    <source>
        <strain evidence="24 25">G55GP</strain>
    </source>
</reference>
<dbReference type="InterPro" id="IPR045854">
    <property type="entry name" value="NO2/SO3_Rdtase_4Fe4S_sf"/>
</dbReference>
<dbReference type="Gene3D" id="3.50.50.60">
    <property type="entry name" value="FAD/NAD(P)-binding domain"/>
    <property type="match status" value="2"/>
</dbReference>
<comment type="cofactor">
    <cofactor evidence="3">
        <name>FAD</name>
        <dbReference type="ChEBI" id="CHEBI:57692"/>
    </cofactor>
</comment>
<dbReference type="InterPro" id="IPR036136">
    <property type="entry name" value="Nit/Sulf_reduc_fer-like_dom_sf"/>
</dbReference>
<gene>
    <name evidence="24" type="primary">nasD</name>
    <name evidence="24" type="ORF">JGUZn3_05130</name>
</gene>
<feature type="domain" description="NADH-rubredoxin oxidoreductase C-terminal" evidence="23">
    <location>
        <begin position="324"/>
        <end position="387"/>
    </location>
</feature>
<evidence type="ECO:0000259" key="22">
    <source>
        <dbReference type="Pfam" id="PF13806"/>
    </source>
</evidence>
<dbReference type="SUPFAM" id="SSF51905">
    <property type="entry name" value="FAD/NAD(P)-binding domain"/>
    <property type="match status" value="2"/>
</dbReference>
<evidence type="ECO:0000256" key="11">
    <source>
        <dbReference type="ARBA" id="ARBA00022827"/>
    </source>
</evidence>
<dbReference type="InterPro" id="IPR012744">
    <property type="entry name" value="Nitri_red_NirB"/>
</dbReference>
<dbReference type="InterPro" id="IPR041854">
    <property type="entry name" value="BFD-like_2Fe2S-bd_dom_sf"/>
</dbReference>
<evidence type="ECO:0000256" key="10">
    <source>
        <dbReference type="ARBA" id="ARBA00022723"/>
    </source>
</evidence>
<dbReference type="RefSeq" id="WP_203414179.1">
    <property type="nucleotide sequence ID" value="NZ_CP060244.1"/>
</dbReference>
<dbReference type="Pfam" id="PF04324">
    <property type="entry name" value="Fer2_BFD"/>
    <property type="match status" value="1"/>
</dbReference>
<evidence type="ECO:0000256" key="16">
    <source>
        <dbReference type="ARBA" id="ARBA00034078"/>
    </source>
</evidence>
<dbReference type="PRINTS" id="PR00411">
    <property type="entry name" value="PNDRDTASEI"/>
</dbReference>
<dbReference type="Pfam" id="PF01077">
    <property type="entry name" value="NIR_SIR"/>
    <property type="match status" value="1"/>
</dbReference>
<keyword evidence="7" id="KW-0349">Heme</keyword>
<evidence type="ECO:0000256" key="8">
    <source>
        <dbReference type="ARBA" id="ARBA00022630"/>
    </source>
</evidence>
<evidence type="ECO:0000313" key="25">
    <source>
        <dbReference type="Proteomes" id="UP000516349"/>
    </source>
</evidence>
<dbReference type="NCBIfam" id="TIGR02374">
    <property type="entry name" value="nitri_red_nirB"/>
    <property type="match status" value="1"/>
</dbReference>
<proteinExistence type="inferred from homology"/>
<dbReference type="FunFam" id="3.50.50.60:FF:000033">
    <property type="entry name" value="Nitrite reductase [NAD(P)H], large subunit"/>
    <property type="match status" value="1"/>
</dbReference>
<dbReference type="PANTHER" id="PTHR43809:SF1">
    <property type="entry name" value="NITRITE REDUCTASE (NADH) LARGE SUBUNIT"/>
    <property type="match status" value="1"/>
</dbReference>
<keyword evidence="15" id="KW-0534">Nitrate assimilation</keyword>
<dbReference type="SUPFAM" id="SSF55124">
    <property type="entry name" value="Nitrite/Sulfite reductase N-terminal domain-like"/>
    <property type="match status" value="1"/>
</dbReference>
<dbReference type="GO" id="GO:0046872">
    <property type="term" value="F:metal ion binding"/>
    <property type="evidence" value="ECO:0007669"/>
    <property type="project" value="UniProtKB-KW"/>
</dbReference>
<evidence type="ECO:0000256" key="9">
    <source>
        <dbReference type="ARBA" id="ARBA00022714"/>
    </source>
</evidence>
<dbReference type="SUPFAM" id="SSF56014">
    <property type="entry name" value="Nitrite and sulphite reductase 4Fe-4S domain-like"/>
    <property type="match status" value="1"/>
</dbReference>
<evidence type="ECO:0000256" key="13">
    <source>
        <dbReference type="ARBA" id="ARBA00023004"/>
    </source>
</evidence>
<dbReference type="FunFam" id="1.10.10.1100:FF:000002">
    <property type="entry name" value="Nitrite reductase large subunit"/>
    <property type="match status" value="1"/>
</dbReference>
<organism evidence="24 25">
    <name type="scientific">Entomobacter blattae</name>
    <dbReference type="NCBI Taxonomy" id="2762277"/>
    <lineage>
        <taxon>Bacteria</taxon>
        <taxon>Pseudomonadati</taxon>
        <taxon>Pseudomonadota</taxon>
        <taxon>Alphaproteobacteria</taxon>
        <taxon>Acetobacterales</taxon>
        <taxon>Acetobacteraceae</taxon>
        <taxon>Entomobacter</taxon>
    </lineage>
</organism>
<protein>
    <submittedName>
        <fullName evidence="24">Nitrite reductase</fullName>
        <ecNumber evidence="24">1.7.1.4</ecNumber>
    </submittedName>
</protein>
<evidence type="ECO:0000259" key="21">
    <source>
        <dbReference type="Pfam" id="PF07992"/>
    </source>
</evidence>
<dbReference type="FunFam" id="3.30.390.30:FF:000006">
    <property type="entry name" value="Nitrite reductase large subunit"/>
    <property type="match status" value="1"/>
</dbReference>
<evidence type="ECO:0000256" key="15">
    <source>
        <dbReference type="ARBA" id="ARBA00023063"/>
    </source>
</evidence>
<dbReference type="InterPro" id="IPR036188">
    <property type="entry name" value="FAD/NAD-bd_sf"/>
</dbReference>
<accession>A0A7H1NPQ1</accession>
<dbReference type="UniPathway" id="UPA00653"/>
<dbReference type="Pfam" id="PF03460">
    <property type="entry name" value="NIR_SIR_ferr"/>
    <property type="match status" value="1"/>
</dbReference>
<dbReference type="GO" id="GO:0051537">
    <property type="term" value="F:2 iron, 2 sulfur cluster binding"/>
    <property type="evidence" value="ECO:0007669"/>
    <property type="project" value="UniProtKB-KW"/>
</dbReference>
<dbReference type="EMBL" id="CP060244">
    <property type="protein sequence ID" value="QNT77761.1"/>
    <property type="molecule type" value="Genomic_DNA"/>
</dbReference>